<evidence type="ECO:0000256" key="3">
    <source>
        <dbReference type="ARBA" id="ARBA00023163"/>
    </source>
</evidence>
<name>A0A6M0IQH2_9BACT</name>
<protein>
    <submittedName>
        <fullName evidence="5">AraC family transcriptional regulator</fullName>
    </submittedName>
</protein>
<evidence type="ECO:0000313" key="6">
    <source>
        <dbReference type="Proteomes" id="UP000477386"/>
    </source>
</evidence>
<keyword evidence="3" id="KW-0804">Transcription</keyword>
<keyword evidence="6" id="KW-1185">Reference proteome</keyword>
<comment type="caution">
    <text evidence="5">The sequence shown here is derived from an EMBL/GenBank/DDBJ whole genome shotgun (WGS) entry which is preliminary data.</text>
</comment>
<accession>A0A6M0IQH2</accession>
<gene>
    <name evidence="5" type="ORF">GK091_27190</name>
</gene>
<dbReference type="PANTHER" id="PTHR43280">
    <property type="entry name" value="ARAC-FAMILY TRANSCRIPTIONAL REGULATOR"/>
    <property type="match status" value="1"/>
</dbReference>
<evidence type="ECO:0000256" key="1">
    <source>
        <dbReference type="ARBA" id="ARBA00023015"/>
    </source>
</evidence>
<dbReference type="PROSITE" id="PS01124">
    <property type="entry name" value="HTH_ARAC_FAMILY_2"/>
    <property type="match status" value="1"/>
</dbReference>
<dbReference type="SUPFAM" id="SSF46689">
    <property type="entry name" value="Homeodomain-like"/>
    <property type="match status" value="1"/>
</dbReference>
<dbReference type="GO" id="GO:0003700">
    <property type="term" value="F:DNA-binding transcription factor activity"/>
    <property type="evidence" value="ECO:0007669"/>
    <property type="project" value="InterPro"/>
</dbReference>
<proteinExistence type="predicted"/>
<reference evidence="5 6" key="1">
    <citation type="submission" date="2020-02" db="EMBL/GenBank/DDBJ databases">
        <title>Draft genome sequence of two Spirosoma agri KCTC 52727 and Spirosoma terrae KCTC 52035.</title>
        <authorList>
            <person name="Rojas J."/>
            <person name="Ambika Manirajan B."/>
            <person name="Ratering S."/>
            <person name="Suarez C."/>
            <person name="Schnell S."/>
        </authorList>
    </citation>
    <scope>NUCLEOTIDE SEQUENCE [LARGE SCALE GENOMIC DNA]</scope>
    <source>
        <strain evidence="5 6">KCTC 52727</strain>
    </source>
</reference>
<dbReference type="AlphaFoldDB" id="A0A6M0IQH2"/>
<dbReference type="RefSeq" id="WP_164043895.1">
    <property type="nucleotide sequence ID" value="NZ_JAAGNZ010000006.1"/>
</dbReference>
<dbReference type="Proteomes" id="UP000477386">
    <property type="component" value="Unassembled WGS sequence"/>
</dbReference>
<sequence length="291" mass="33243">MNQQVVNPINEANTVNLKLRGFNVYQFDATESGAPTYNRRDFYKIVLSTSHMLIHYADQSMEVKGTFLFFSNPHVPYSVELLSPTHTGYSCLFNETFLQVAGRLESIQQSPLFKIGARPVFVLNQGQQAFLESLFEKMLQEQDGDYPFKDELVRNYIQLVVHEALKIQPSDKVIKNKSAASRIAALFLDLLERQFPIEAPQRPLTLRTAQDYANRLSIHVNHLNRAVKTTTGKSTTTHIAERIVGEAKALLQHTNWSIAEIAYGLGFDYPTHFNNYFKRVADQVPNAYRKQ</sequence>
<dbReference type="SMART" id="SM00342">
    <property type="entry name" value="HTH_ARAC"/>
    <property type="match status" value="1"/>
</dbReference>
<keyword evidence="1" id="KW-0805">Transcription regulation</keyword>
<evidence type="ECO:0000259" key="4">
    <source>
        <dbReference type="PROSITE" id="PS01124"/>
    </source>
</evidence>
<keyword evidence="2" id="KW-0238">DNA-binding</keyword>
<dbReference type="InterPro" id="IPR018060">
    <property type="entry name" value="HTH_AraC"/>
</dbReference>
<dbReference type="Pfam" id="PF12833">
    <property type="entry name" value="HTH_18"/>
    <property type="match status" value="1"/>
</dbReference>
<organism evidence="5 6">
    <name type="scientific">Spirosoma agri</name>
    <dbReference type="NCBI Taxonomy" id="1987381"/>
    <lineage>
        <taxon>Bacteria</taxon>
        <taxon>Pseudomonadati</taxon>
        <taxon>Bacteroidota</taxon>
        <taxon>Cytophagia</taxon>
        <taxon>Cytophagales</taxon>
        <taxon>Cytophagaceae</taxon>
        <taxon>Spirosoma</taxon>
    </lineage>
</organism>
<dbReference type="GO" id="GO:0043565">
    <property type="term" value="F:sequence-specific DNA binding"/>
    <property type="evidence" value="ECO:0007669"/>
    <property type="project" value="InterPro"/>
</dbReference>
<feature type="domain" description="HTH araC/xylS-type" evidence="4">
    <location>
        <begin position="181"/>
        <end position="291"/>
    </location>
</feature>
<dbReference type="EMBL" id="JAAGNZ010000006">
    <property type="protein sequence ID" value="NEU70580.1"/>
    <property type="molecule type" value="Genomic_DNA"/>
</dbReference>
<dbReference type="Gene3D" id="1.10.10.60">
    <property type="entry name" value="Homeodomain-like"/>
    <property type="match status" value="1"/>
</dbReference>
<evidence type="ECO:0000256" key="2">
    <source>
        <dbReference type="ARBA" id="ARBA00023125"/>
    </source>
</evidence>
<evidence type="ECO:0000313" key="5">
    <source>
        <dbReference type="EMBL" id="NEU70580.1"/>
    </source>
</evidence>
<dbReference type="InterPro" id="IPR009057">
    <property type="entry name" value="Homeodomain-like_sf"/>
</dbReference>
<dbReference type="PANTHER" id="PTHR43280:SF32">
    <property type="entry name" value="TRANSCRIPTIONAL REGULATORY PROTEIN"/>
    <property type="match status" value="1"/>
</dbReference>